<dbReference type="AlphaFoldDB" id="A0A7M1XK14"/>
<protein>
    <recommendedName>
        <fullName evidence="3">Lipoprotein</fullName>
    </recommendedName>
</protein>
<dbReference type="PROSITE" id="PS51257">
    <property type="entry name" value="PROKAR_LIPOPROTEIN"/>
    <property type="match status" value="1"/>
</dbReference>
<sequence length="174" mass="20459">MKRKLFKVLCITLPLLFITSCSALFVYHLYHPYPQYEAMTDEMVKIENYIKEAEKEETKIIISNFQSKWISDYFDHDKLLVTKLKEIEFQPIEKEKVNEWSLYKNALVLYFVDQDYRFVLKDTLTSVIVSAYVYPPTARFSVGTFKPYVISKEAGEKLVEIAGNIISNQQQEQS</sequence>
<evidence type="ECO:0008006" key="3">
    <source>
        <dbReference type="Google" id="ProtNLM"/>
    </source>
</evidence>
<organism evidence="1 2">
    <name type="scientific">Treponema rectale</name>
    <dbReference type="NCBI Taxonomy" id="744512"/>
    <lineage>
        <taxon>Bacteria</taxon>
        <taxon>Pseudomonadati</taxon>
        <taxon>Spirochaetota</taxon>
        <taxon>Spirochaetia</taxon>
        <taxon>Spirochaetales</taxon>
        <taxon>Treponemataceae</taxon>
        <taxon>Treponema</taxon>
    </lineage>
</organism>
<accession>A0A7M1XK14</accession>
<gene>
    <name evidence="1" type="ORF">DYE49_01135</name>
</gene>
<dbReference type="Proteomes" id="UP000593591">
    <property type="component" value="Chromosome"/>
</dbReference>
<evidence type="ECO:0000313" key="1">
    <source>
        <dbReference type="EMBL" id="QOS39131.1"/>
    </source>
</evidence>
<name>A0A7M1XK14_9SPIR</name>
<dbReference type="KEGG" id="trc:DYE49_01135"/>
<evidence type="ECO:0000313" key="2">
    <source>
        <dbReference type="Proteomes" id="UP000593591"/>
    </source>
</evidence>
<reference evidence="1 2" key="1">
    <citation type="submission" date="2018-08" db="EMBL/GenBank/DDBJ databases">
        <title>The first complete genome of Treponema rectale (CHPAT), a commensal spirochete of the bovine rectum.</title>
        <authorList>
            <person name="Staton G.J."/>
            <person name="Clegg S.R."/>
            <person name="Carter S.D."/>
            <person name="Radford A.D."/>
            <person name="Darby A."/>
            <person name="Hall N."/>
            <person name="Birtles R.J."/>
            <person name="Evans N.J."/>
        </authorList>
    </citation>
    <scope>NUCLEOTIDE SEQUENCE [LARGE SCALE GENOMIC DNA]</scope>
    <source>
        <strain evidence="1 2">CHPA</strain>
    </source>
</reference>
<dbReference type="EMBL" id="CP031517">
    <property type="protein sequence ID" value="QOS39131.1"/>
    <property type="molecule type" value="Genomic_DNA"/>
</dbReference>
<proteinExistence type="predicted"/>